<comment type="function">
    <text evidence="6 8">Binds together with bS18 to 16S ribosomal RNA.</text>
</comment>
<proteinExistence type="inferred from homology"/>
<keyword evidence="12" id="KW-1185">Reference proteome</keyword>
<dbReference type="KEGG" id="bhk:B4U37_21520"/>
<dbReference type="GeneID" id="96740983"/>
<dbReference type="RefSeq" id="WP_010197860.1">
    <property type="nucleotide sequence ID" value="NZ_CP020880.1"/>
</dbReference>
<evidence type="ECO:0000313" key="11">
    <source>
        <dbReference type="EMBL" id="TYS70263.1"/>
    </source>
</evidence>
<evidence type="ECO:0000256" key="4">
    <source>
        <dbReference type="ARBA" id="ARBA00022980"/>
    </source>
</evidence>
<evidence type="ECO:0000256" key="5">
    <source>
        <dbReference type="ARBA" id="ARBA00023274"/>
    </source>
</evidence>
<evidence type="ECO:0000313" key="13">
    <source>
        <dbReference type="Proteomes" id="UP000323393"/>
    </source>
</evidence>
<dbReference type="AlphaFoldDB" id="A0A1Y0CTA4"/>
<dbReference type="GO" id="GO:1990904">
    <property type="term" value="C:ribonucleoprotein complex"/>
    <property type="evidence" value="ECO:0007669"/>
    <property type="project" value="UniProtKB-KW"/>
</dbReference>
<dbReference type="Proteomes" id="UP000323393">
    <property type="component" value="Unassembled WGS sequence"/>
</dbReference>
<dbReference type="GO" id="GO:0005737">
    <property type="term" value="C:cytoplasm"/>
    <property type="evidence" value="ECO:0007669"/>
    <property type="project" value="UniProtKB-ARBA"/>
</dbReference>
<dbReference type="SUPFAM" id="SSF54995">
    <property type="entry name" value="Ribosomal protein S6"/>
    <property type="match status" value="1"/>
</dbReference>
<evidence type="ECO:0000256" key="1">
    <source>
        <dbReference type="ARBA" id="ARBA00009512"/>
    </source>
</evidence>
<keyword evidence="2 8" id="KW-0699">rRNA-binding</keyword>
<dbReference type="InterPro" id="IPR035980">
    <property type="entry name" value="Ribosomal_bS6_sf"/>
</dbReference>
<dbReference type="PANTHER" id="PTHR21011">
    <property type="entry name" value="MITOCHONDRIAL 28S RIBOSOMAL PROTEIN S6"/>
    <property type="match status" value="1"/>
</dbReference>
<gene>
    <name evidence="8" type="primary">rpsF</name>
    <name evidence="9" type="ORF">B4U37_21520</name>
    <name evidence="10" type="ORF">FZC74_05435</name>
    <name evidence="11" type="ORF">FZC75_16720</name>
</gene>
<dbReference type="GO" id="GO:0006412">
    <property type="term" value="P:translation"/>
    <property type="evidence" value="ECO:0007669"/>
    <property type="project" value="UniProtKB-UniRule"/>
</dbReference>
<dbReference type="Gene3D" id="3.30.70.60">
    <property type="match status" value="1"/>
</dbReference>
<dbReference type="InterPro" id="IPR014717">
    <property type="entry name" value="Transl_elong_EF1B/ribsomal_bS6"/>
</dbReference>
<evidence type="ECO:0000256" key="3">
    <source>
        <dbReference type="ARBA" id="ARBA00022884"/>
    </source>
</evidence>
<dbReference type="CDD" id="cd00473">
    <property type="entry name" value="bS6"/>
    <property type="match status" value="1"/>
</dbReference>
<dbReference type="Proteomes" id="UP000324517">
    <property type="component" value="Unassembled WGS sequence"/>
</dbReference>
<dbReference type="InterPro" id="IPR020814">
    <property type="entry name" value="Ribosomal_S6_plastid/chlpt"/>
</dbReference>
<evidence type="ECO:0000313" key="12">
    <source>
        <dbReference type="Proteomes" id="UP000195573"/>
    </source>
</evidence>
<evidence type="ECO:0000256" key="6">
    <source>
        <dbReference type="ARBA" id="ARBA00035104"/>
    </source>
</evidence>
<evidence type="ECO:0000256" key="8">
    <source>
        <dbReference type="HAMAP-Rule" id="MF_00360"/>
    </source>
</evidence>
<keyword evidence="5 8" id="KW-0687">Ribonucleoprotein</keyword>
<dbReference type="EMBL" id="CP020880">
    <property type="protein sequence ID" value="ART78469.1"/>
    <property type="molecule type" value="Genomic_DNA"/>
</dbReference>
<dbReference type="OrthoDB" id="9812702at2"/>
<dbReference type="GO" id="GO:0070181">
    <property type="term" value="F:small ribosomal subunit rRNA binding"/>
    <property type="evidence" value="ECO:0007669"/>
    <property type="project" value="TreeGrafter"/>
</dbReference>
<comment type="similarity">
    <text evidence="1 8">Belongs to the bacterial ribosomal protein bS6 family.</text>
</comment>
<sequence>MNKYEIMYIIRPNIEEDAKKALTERFNTILTDNGADLTESKEWGKRRLAYEINDFRDGYYMLVNVAAEPAAVQEFDRLAKISEDIIRHIVVKKEVK</sequence>
<organism evidence="10 13">
    <name type="scientific">Sutcliffiella horikoshii</name>
    <dbReference type="NCBI Taxonomy" id="79883"/>
    <lineage>
        <taxon>Bacteria</taxon>
        <taxon>Bacillati</taxon>
        <taxon>Bacillota</taxon>
        <taxon>Bacilli</taxon>
        <taxon>Bacillales</taxon>
        <taxon>Bacillaceae</taxon>
        <taxon>Sutcliffiella</taxon>
    </lineage>
</organism>
<evidence type="ECO:0000313" key="14">
    <source>
        <dbReference type="Proteomes" id="UP000324517"/>
    </source>
</evidence>
<protein>
    <recommendedName>
        <fullName evidence="7 8">Small ribosomal subunit protein bS6</fullName>
    </recommendedName>
</protein>
<reference evidence="13 14" key="2">
    <citation type="submission" date="2019-08" db="EMBL/GenBank/DDBJ databases">
        <title>Bacillus genomes from the desert of Cuatro Cienegas, Coahuila.</title>
        <authorList>
            <person name="Olmedo-Alvarez G."/>
        </authorList>
    </citation>
    <scope>NUCLEOTIDE SEQUENCE [LARGE SCALE GENOMIC DNA]</scope>
    <source>
        <strain evidence="10 13">CH88_3T</strain>
        <strain evidence="11 14">CH98b_3T</strain>
    </source>
</reference>
<dbReference type="EMBL" id="VTET01000008">
    <property type="protein sequence ID" value="TYS70263.1"/>
    <property type="molecule type" value="Genomic_DNA"/>
</dbReference>
<evidence type="ECO:0000313" key="9">
    <source>
        <dbReference type="EMBL" id="ART78469.1"/>
    </source>
</evidence>
<reference evidence="9 12" key="1">
    <citation type="submission" date="2017-04" db="EMBL/GenBank/DDBJ databases">
        <title>Complete Genome Sequence of the Bacillus horikoshii 20a strain from Cuatro Cienegas, Coahuila, Mexico.</title>
        <authorList>
            <person name="Zarza E."/>
            <person name="Alcaraz L.D."/>
            <person name="Aguilar-Salinas B."/>
            <person name="Islas A."/>
            <person name="Olmedo-Alvarez G."/>
        </authorList>
    </citation>
    <scope>NUCLEOTIDE SEQUENCE [LARGE SCALE GENOMIC DNA]</scope>
    <source>
        <strain evidence="9 12">20a</strain>
    </source>
</reference>
<dbReference type="Proteomes" id="UP000195573">
    <property type="component" value="Chromosome"/>
</dbReference>
<dbReference type="EMBL" id="VTEU01000002">
    <property type="protein sequence ID" value="TYS59600.1"/>
    <property type="molecule type" value="Genomic_DNA"/>
</dbReference>
<accession>A0A1Y0CTA4</accession>
<dbReference type="PROSITE" id="PS01048">
    <property type="entry name" value="RIBOSOMAL_S6"/>
    <property type="match status" value="1"/>
</dbReference>
<dbReference type="InterPro" id="IPR020815">
    <property type="entry name" value="Ribosomal_bS6_CS"/>
</dbReference>
<dbReference type="FunFam" id="3.30.70.60:FF:000002">
    <property type="entry name" value="30S ribosomal protein S6"/>
    <property type="match status" value="1"/>
</dbReference>
<dbReference type="GO" id="GO:0003735">
    <property type="term" value="F:structural constituent of ribosome"/>
    <property type="evidence" value="ECO:0007669"/>
    <property type="project" value="InterPro"/>
</dbReference>
<dbReference type="PANTHER" id="PTHR21011:SF1">
    <property type="entry name" value="SMALL RIBOSOMAL SUBUNIT PROTEIN BS6M"/>
    <property type="match status" value="1"/>
</dbReference>
<evidence type="ECO:0000313" key="10">
    <source>
        <dbReference type="EMBL" id="TYS59600.1"/>
    </source>
</evidence>
<dbReference type="GO" id="GO:0005840">
    <property type="term" value="C:ribosome"/>
    <property type="evidence" value="ECO:0007669"/>
    <property type="project" value="UniProtKB-KW"/>
</dbReference>
<dbReference type="InterPro" id="IPR000529">
    <property type="entry name" value="Ribosomal_bS6"/>
</dbReference>
<keyword evidence="3 8" id="KW-0694">RNA-binding</keyword>
<name>A0A1Y0CTA4_9BACI</name>
<evidence type="ECO:0000256" key="7">
    <source>
        <dbReference type="ARBA" id="ARBA00035294"/>
    </source>
</evidence>
<dbReference type="Pfam" id="PF01250">
    <property type="entry name" value="Ribosomal_S6"/>
    <property type="match status" value="1"/>
</dbReference>
<evidence type="ECO:0000256" key="2">
    <source>
        <dbReference type="ARBA" id="ARBA00022730"/>
    </source>
</evidence>
<dbReference type="HAMAP" id="MF_00360">
    <property type="entry name" value="Ribosomal_bS6"/>
    <property type="match status" value="1"/>
</dbReference>
<keyword evidence="4 8" id="KW-0689">Ribosomal protein</keyword>
<dbReference type="NCBIfam" id="TIGR00166">
    <property type="entry name" value="S6"/>
    <property type="match status" value="1"/>
</dbReference>